<dbReference type="STRING" id="644352.J3PAD8"/>
<dbReference type="PANTHER" id="PTHR46237:SF1">
    <property type="entry name" value="CYTOCHROME B5 REDUCTASE 4"/>
    <property type="match status" value="1"/>
</dbReference>
<evidence type="ECO:0000256" key="5">
    <source>
        <dbReference type="SAM" id="MobiDB-lite"/>
    </source>
</evidence>
<dbReference type="VEuPathDB" id="FungiDB:GGTG_10464"/>
<feature type="region of interest" description="Disordered" evidence="5">
    <location>
        <begin position="47"/>
        <end position="250"/>
    </location>
</feature>
<dbReference type="GO" id="GO:0020037">
    <property type="term" value="F:heme binding"/>
    <property type="evidence" value="ECO:0007669"/>
    <property type="project" value="UniProtKB-UniRule"/>
</dbReference>
<dbReference type="eggNOG" id="KOG0536">
    <property type="taxonomic scope" value="Eukaryota"/>
</dbReference>
<keyword evidence="9" id="KW-1185">Reference proteome</keyword>
<sequence>MGVVGATLIFGAVVYFVIRPPHAFLLYFQSIWRGIFLSPRLADNVPAGDDDDGRGKQQAAVAPPTSQPVGDAAPAAQAAPAPAIRVPSPSEDDTNDADEHQTTPKATKASPSFSLSGPNDDDQDNHNDFPLVTPHPPTPPSLSMPVPEPSLPQPPMLMAPPPRPGPMAPLPRPGSSSSSSASSSGRGLMAPPSGPPRLPPLSQQQSPYAQSQLSRSTLPIPSRGGGAPSSSSLAPPPTHTGKPAPRVPPAQNARSRLVPLAPGHSPLDWARLSSGPAADLRGLPPGTPYLRVSPSMLKRRDGRKGRDAWSAYGGRVYNVSPYVPFHPGGKGELLRGAGKDATRLFGEVHPWVNYETMLAACLVGILVDEGEGHEDEKSEQKDGGGVGNMEEMD</sequence>
<reference evidence="8" key="4">
    <citation type="journal article" date="2015" name="G3 (Bethesda)">
        <title>Genome sequences of three phytopathogenic species of the Magnaporthaceae family of fungi.</title>
        <authorList>
            <person name="Okagaki L.H."/>
            <person name="Nunes C.C."/>
            <person name="Sailsbery J."/>
            <person name="Clay B."/>
            <person name="Brown D."/>
            <person name="John T."/>
            <person name="Oh Y."/>
            <person name="Young N."/>
            <person name="Fitzgerald M."/>
            <person name="Haas B.J."/>
            <person name="Zeng Q."/>
            <person name="Young S."/>
            <person name="Adiconis X."/>
            <person name="Fan L."/>
            <person name="Levin J.Z."/>
            <person name="Mitchell T.K."/>
            <person name="Okubara P.A."/>
            <person name="Farman M.L."/>
            <person name="Kohn L.M."/>
            <person name="Birren B."/>
            <person name="Ma L.-J."/>
            <person name="Dean R.A."/>
        </authorList>
    </citation>
    <scope>NUCLEOTIDE SEQUENCE</scope>
    <source>
        <strain evidence="8">R3-111a-1</strain>
    </source>
</reference>
<dbReference type="PROSITE" id="PS50255">
    <property type="entry name" value="CYTOCHROME_B5_2"/>
    <property type="match status" value="1"/>
</dbReference>
<evidence type="ECO:0000256" key="1">
    <source>
        <dbReference type="ARBA" id="ARBA00022617"/>
    </source>
</evidence>
<feature type="compositionally biased region" description="Pro residues" evidence="5">
    <location>
        <begin position="133"/>
        <end position="172"/>
    </location>
</feature>
<reference evidence="8" key="5">
    <citation type="submission" date="2018-04" db="UniProtKB">
        <authorList>
            <consortium name="EnsemblFungi"/>
        </authorList>
    </citation>
    <scope>IDENTIFICATION</scope>
    <source>
        <strain evidence="8">R3-111a-1</strain>
    </source>
</reference>
<organism evidence="7">
    <name type="scientific">Gaeumannomyces tritici (strain R3-111a-1)</name>
    <name type="common">Wheat and barley take-all root rot fungus</name>
    <name type="synonym">Gaeumannomyces graminis var. tritici</name>
    <dbReference type="NCBI Taxonomy" id="644352"/>
    <lineage>
        <taxon>Eukaryota</taxon>
        <taxon>Fungi</taxon>
        <taxon>Dikarya</taxon>
        <taxon>Ascomycota</taxon>
        <taxon>Pezizomycotina</taxon>
        <taxon>Sordariomycetes</taxon>
        <taxon>Sordariomycetidae</taxon>
        <taxon>Magnaporthales</taxon>
        <taxon>Magnaporthaceae</taxon>
        <taxon>Gaeumannomyces</taxon>
    </lineage>
</organism>
<dbReference type="PROSITE" id="PS00191">
    <property type="entry name" value="CYTOCHROME_B5_1"/>
    <property type="match status" value="1"/>
</dbReference>
<comment type="similarity">
    <text evidence="4">Belongs to the cytochrome b5 family.</text>
</comment>
<keyword evidence="3 4" id="KW-0408">Iron</keyword>
<dbReference type="Proteomes" id="UP000006039">
    <property type="component" value="Unassembled WGS sequence"/>
</dbReference>
<evidence type="ECO:0000313" key="9">
    <source>
        <dbReference type="Proteomes" id="UP000006039"/>
    </source>
</evidence>
<evidence type="ECO:0000256" key="3">
    <source>
        <dbReference type="ARBA" id="ARBA00023004"/>
    </source>
</evidence>
<dbReference type="InterPro" id="IPR036400">
    <property type="entry name" value="Cyt_B5-like_heme/steroid_sf"/>
</dbReference>
<dbReference type="PANTHER" id="PTHR46237">
    <property type="entry name" value="CYTOCHROME B5 REDUCTASE 4 FAMILY MEMBER"/>
    <property type="match status" value="1"/>
</dbReference>
<feature type="compositionally biased region" description="Low complexity" evidence="5">
    <location>
        <begin position="173"/>
        <end position="184"/>
    </location>
</feature>
<keyword evidence="2 4" id="KW-0479">Metal-binding</keyword>
<feature type="domain" description="Cytochrome b5 heme-binding" evidence="6">
    <location>
        <begin position="289"/>
        <end position="367"/>
    </location>
</feature>
<dbReference type="InterPro" id="IPR001199">
    <property type="entry name" value="Cyt_B5-like_heme/steroid-bd"/>
</dbReference>
<evidence type="ECO:0000313" key="7">
    <source>
        <dbReference type="EMBL" id="EJT71204.1"/>
    </source>
</evidence>
<reference evidence="7" key="2">
    <citation type="submission" date="2010-07" db="EMBL/GenBank/DDBJ databases">
        <authorList>
            <consortium name="The Broad Institute Genome Sequencing Platform"/>
            <consortium name="Broad Institute Genome Sequencing Center for Infectious Disease"/>
            <person name="Ma L.-J."/>
            <person name="Dead R."/>
            <person name="Young S."/>
            <person name="Zeng Q."/>
            <person name="Koehrsen M."/>
            <person name="Alvarado L."/>
            <person name="Berlin A."/>
            <person name="Chapman S.B."/>
            <person name="Chen Z."/>
            <person name="Freedman E."/>
            <person name="Gellesch M."/>
            <person name="Goldberg J."/>
            <person name="Griggs A."/>
            <person name="Gujja S."/>
            <person name="Heilman E.R."/>
            <person name="Heiman D."/>
            <person name="Hepburn T."/>
            <person name="Howarth C."/>
            <person name="Jen D."/>
            <person name="Larson L."/>
            <person name="Mehta T."/>
            <person name="Neiman D."/>
            <person name="Pearson M."/>
            <person name="Roberts A."/>
            <person name="Saif S."/>
            <person name="Shea T."/>
            <person name="Shenoy N."/>
            <person name="Sisk P."/>
            <person name="Stolte C."/>
            <person name="Sykes S."/>
            <person name="Walk T."/>
            <person name="White J."/>
            <person name="Yandava C."/>
            <person name="Haas B."/>
            <person name="Nusbaum C."/>
            <person name="Birren B."/>
        </authorList>
    </citation>
    <scope>NUCLEOTIDE SEQUENCE</scope>
    <source>
        <strain evidence="7">R3-111a-1</strain>
    </source>
</reference>
<proteinExistence type="inferred from homology"/>
<dbReference type="GO" id="GO:0046872">
    <property type="term" value="F:metal ion binding"/>
    <property type="evidence" value="ECO:0007669"/>
    <property type="project" value="UniProtKB-UniRule"/>
</dbReference>
<feature type="compositionally biased region" description="Polar residues" evidence="5">
    <location>
        <begin position="103"/>
        <end position="117"/>
    </location>
</feature>
<feature type="region of interest" description="Disordered" evidence="5">
    <location>
        <begin position="371"/>
        <end position="393"/>
    </location>
</feature>
<evidence type="ECO:0000256" key="4">
    <source>
        <dbReference type="RuleBase" id="RU362121"/>
    </source>
</evidence>
<dbReference type="SUPFAM" id="SSF55856">
    <property type="entry name" value="Cytochrome b5-like heme/steroid binding domain"/>
    <property type="match status" value="1"/>
</dbReference>
<dbReference type="EnsemblFungi" id="EJT71204">
    <property type="protein sequence ID" value="EJT71204"/>
    <property type="gene ID" value="GGTG_10464"/>
</dbReference>
<feature type="compositionally biased region" description="Low complexity" evidence="5">
    <location>
        <begin position="72"/>
        <end position="83"/>
    </location>
</feature>
<dbReference type="GeneID" id="20350922"/>
<dbReference type="InterPro" id="IPR018506">
    <property type="entry name" value="Cyt_B5_heme-BS"/>
</dbReference>
<dbReference type="RefSeq" id="XP_009226601.1">
    <property type="nucleotide sequence ID" value="XM_009228337.1"/>
</dbReference>
<dbReference type="Gene3D" id="3.10.120.10">
    <property type="entry name" value="Cytochrome b5-like heme/steroid binding domain"/>
    <property type="match status" value="1"/>
</dbReference>
<dbReference type="EMBL" id="GL385400">
    <property type="protein sequence ID" value="EJT71204.1"/>
    <property type="molecule type" value="Genomic_DNA"/>
</dbReference>
<accession>J3PAD8</accession>
<dbReference type="SMART" id="SM01117">
    <property type="entry name" value="Cyt-b5"/>
    <property type="match status" value="1"/>
</dbReference>
<dbReference type="Pfam" id="PF00173">
    <property type="entry name" value="Cyt-b5"/>
    <property type="match status" value="1"/>
</dbReference>
<evidence type="ECO:0000256" key="2">
    <source>
        <dbReference type="ARBA" id="ARBA00022723"/>
    </source>
</evidence>
<name>J3PAD8_GAET3</name>
<reference evidence="9" key="1">
    <citation type="submission" date="2010-07" db="EMBL/GenBank/DDBJ databases">
        <title>The genome sequence of Gaeumannomyces graminis var. tritici strain R3-111a-1.</title>
        <authorList>
            <consortium name="The Broad Institute Genome Sequencing Platform"/>
            <person name="Ma L.-J."/>
            <person name="Dead R."/>
            <person name="Young S."/>
            <person name="Zeng Q."/>
            <person name="Koehrsen M."/>
            <person name="Alvarado L."/>
            <person name="Berlin A."/>
            <person name="Chapman S.B."/>
            <person name="Chen Z."/>
            <person name="Freedman E."/>
            <person name="Gellesch M."/>
            <person name="Goldberg J."/>
            <person name="Griggs A."/>
            <person name="Gujja S."/>
            <person name="Heilman E.R."/>
            <person name="Heiman D."/>
            <person name="Hepburn T."/>
            <person name="Howarth C."/>
            <person name="Jen D."/>
            <person name="Larson L."/>
            <person name="Mehta T."/>
            <person name="Neiman D."/>
            <person name="Pearson M."/>
            <person name="Roberts A."/>
            <person name="Saif S."/>
            <person name="Shea T."/>
            <person name="Shenoy N."/>
            <person name="Sisk P."/>
            <person name="Stolte C."/>
            <person name="Sykes S."/>
            <person name="Walk T."/>
            <person name="White J."/>
            <person name="Yandava C."/>
            <person name="Haas B."/>
            <person name="Nusbaum C."/>
            <person name="Birren B."/>
        </authorList>
    </citation>
    <scope>NUCLEOTIDE SEQUENCE [LARGE SCALE GENOMIC DNA]</scope>
    <source>
        <strain evidence="9">R3-111a-1</strain>
    </source>
</reference>
<feature type="compositionally biased region" description="Low complexity" evidence="5">
    <location>
        <begin position="200"/>
        <end position="214"/>
    </location>
</feature>
<dbReference type="GO" id="GO:0004128">
    <property type="term" value="F:cytochrome-b5 reductase activity, acting on NAD(P)H"/>
    <property type="evidence" value="ECO:0007669"/>
    <property type="project" value="TreeGrafter"/>
</dbReference>
<dbReference type="FunFam" id="3.10.120.10:FF:000001">
    <property type="entry name" value="Cytochrome b5 reductase 4"/>
    <property type="match status" value="1"/>
</dbReference>
<protein>
    <recommendedName>
        <fullName evidence="6">Cytochrome b5 heme-binding domain-containing protein</fullName>
    </recommendedName>
</protein>
<evidence type="ECO:0000313" key="8">
    <source>
        <dbReference type="EnsemblFungi" id="EJT71204"/>
    </source>
</evidence>
<gene>
    <name evidence="8" type="primary">20350922</name>
    <name evidence="7" type="ORF">GGTG_10464</name>
</gene>
<reference evidence="7" key="3">
    <citation type="submission" date="2010-09" db="EMBL/GenBank/DDBJ databases">
        <title>Annotation of Gaeumannomyces graminis var. tritici R3-111a-1.</title>
        <authorList>
            <consortium name="The Broad Institute Genome Sequencing Platform"/>
            <person name="Ma L.-J."/>
            <person name="Dead R."/>
            <person name="Young S.K."/>
            <person name="Zeng Q."/>
            <person name="Gargeya S."/>
            <person name="Fitzgerald M."/>
            <person name="Haas B."/>
            <person name="Abouelleil A."/>
            <person name="Alvarado L."/>
            <person name="Arachchi H.M."/>
            <person name="Berlin A."/>
            <person name="Brown A."/>
            <person name="Chapman S.B."/>
            <person name="Chen Z."/>
            <person name="Dunbar C."/>
            <person name="Freedman E."/>
            <person name="Gearin G."/>
            <person name="Gellesch M."/>
            <person name="Goldberg J."/>
            <person name="Griggs A."/>
            <person name="Gujja S."/>
            <person name="Heiman D."/>
            <person name="Howarth C."/>
            <person name="Larson L."/>
            <person name="Lui A."/>
            <person name="MacDonald P.J.P."/>
            <person name="Mehta T."/>
            <person name="Montmayeur A."/>
            <person name="Murphy C."/>
            <person name="Neiman D."/>
            <person name="Pearson M."/>
            <person name="Priest M."/>
            <person name="Roberts A."/>
            <person name="Saif S."/>
            <person name="Shea T."/>
            <person name="Shenoy N."/>
            <person name="Sisk P."/>
            <person name="Stolte C."/>
            <person name="Sykes S."/>
            <person name="Yandava C."/>
            <person name="Wortman J."/>
            <person name="Nusbaum C."/>
            <person name="Birren B."/>
        </authorList>
    </citation>
    <scope>NUCLEOTIDE SEQUENCE</scope>
    <source>
        <strain evidence="7">R3-111a-1</strain>
    </source>
</reference>
<keyword evidence="1 4" id="KW-0349">Heme</keyword>
<dbReference type="InterPro" id="IPR051872">
    <property type="entry name" value="Cytochrome_b5/Flavoprotein_Rdt"/>
</dbReference>
<dbReference type="OrthoDB" id="432299at2759"/>
<dbReference type="GO" id="GO:0005737">
    <property type="term" value="C:cytoplasm"/>
    <property type="evidence" value="ECO:0007669"/>
    <property type="project" value="TreeGrafter"/>
</dbReference>
<dbReference type="AlphaFoldDB" id="J3PAD8"/>
<evidence type="ECO:0000259" key="6">
    <source>
        <dbReference type="PROSITE" id="PS50255"/>
    </source>
</evidence>
<dbReference type="HOGENOM" id="CLU_046313_0_1_1"/>